<dbReference type="Gene3D" id="4.10.280.10">
    <property type="entry name" value="Helix-loop-helix DNA-binding domain"/>
    <property type="match status" value="1"/>
</dbReference>
<organism evidence="1 2">
    <name type="scientific">Alkalicoccus daliensis</name>
    <dbReference type="NCBI Taxonomy" id="745820"/>
    <lineage>
        <taxon>Bacteria</taxon>
        <taxon>Bacillati</taxon>
        <taxon>Bacillota</taxon>
        <taxon>Bacilli</taxon>
        <taxon>Bacillales</taxon>
        <taxon>Bacillaceae</taxon>
        <taxon>Alkalicoccus</taxon>
    </lineage>
</organism>
<dbReference type="GO" id="GO:0043937">
    <property type="term" value="P:regulation of sporulation"/>
    <property type="evidence" value="ECO:0007669"/>
    <property type="project" value="InterPro"/>
</dbReference>
<dbReference type="RefSeq" id="WP_090843540.1">
    <property type="nucleotide sequence ID" value="NZ_FNIL01000010.1"/>
</dbReference>
<proteinExistence type="predicted"/>
<evidence type="ECO:0000313" key="1">
    <source>
        <dbReference type="EMBL" id="SDO27686.1"/>
    </source>
</evidence>
<protein>
    <submittedName>
        <fullName evidence="1">Spo0E like sporulation regulatory protein</fullName>
    </submittedName>
</protein>
<evidence type="ECO:0000313" key="2">
    <source>
        <dbReference type="Proteomes" id="UP000198778"/>
    </source>
</evidence>
<dbReference type="EMBL" id="FNIL01000010">
    <property type="protein sequence ID" value="SDO27686.1"/>
    <property type="molecule type" value="Genomic_DNA"/>
</dbReference>
<name>A0A1H0I8H9_9BACI</name>
<accession>A0A1H0I8H9</accession>
<dbReference type="SUPFAM" id="SSF140500">
    <property type="entry name" value="BAS1536-like"/>
    <property type="match status" value="1"/>
</dbReference>
<dbReference type="GO" id="GO:0046983">
    <property type="term" value="F:protein dimerization activity"/>
    <property type="evidence" value="ECO:0007669"/>
    <property type="project" value="InterPro"/>
</dbReference>
<dbReference type="Pfam" id="PF09388">
    <property type="entry name" value="SpoOE-like"/>
    <property type="match status" value="1"/>
</dbReference>
<dbReference type="Proteomes" id="UP000198778">
    <property type="component" value="Unassembled WGS sequence"/>
</dbReference>
<dbReference type="InterPro" id="IPR018540">
    <property type="entry name" value="Spo0E-like"/>
</dbReference>
<reference evidence="2" key="1">
    <citation type="submission" date="2016-10" db="EMBL/GenBank/DDBJ databases">
        <authorList>
            <person name="Varghese N."/>
            <person name="Submissions S."/>
        </authorList>
    </citation>
    <scope>NUCLEOTIDE SEQUENCE [LARGE SCALE GENOMIC DNA]</scope>
    <source>
        <strain evidence="2">CGMCC 1.10369</strain>
    </source>
</reference>
<dbReference type="AlphaFoldDB" id="A0A1H0I8H9"/>
<gene>
    <name evidence="1" type="ORF">SAMN04488053_11045</name>
</gene>
<keyword evidence="2" id="KW-1185">Reference proteome</keyword>
<sequence length="69" mass="8159">MKWKMELTEQMENKRRLMVFAANEYGLTSVEAVKHSQELDQLMNLYRMICQKGIAGPFFPIYRESASLR</sequence>
<dbReference type="InterPro" id="IPR037208">
    <property type="entry name" value="Spo0E-like_sf"/>
</dbReference>
<dbReference type="InterPro" id="IPR036638">
    <property type="entry name" value="HLH_DNA-bd_sf"/>
</dbReference>